<dbReference type="SUPFAM" id="SSF53244">
    <property type="entry name" value="MurD-like peptide ligases, peptide-binding domain"/>
    <property type="match status" value="1"/>
</dbReference>
<dbReference type="AlphaFoldDB" id="A0A4R7KT75"/>
<comment type="pathway">
    <text evidence="2">Cofactor biosynthesis; tetrahydrofolate biosynthesis; 7,8-dihydrofolate from 2-amino-4-hydroxy-6-hydroxymethyl-7,8-dihydropteridine diphosphate and 4-aminobenzoate: step 2/2.</text>
</comment>
<protein>
    <recommendedName>
        <fullName evidence="8">Dihydrofolate synthase/folylpolyglutamate synthase</fullName>
        <ecNumber evidence="6">6.3.2.12</ecNumber>
        <ecNumber evidence="7">6.3.2.17</ecNumber>
    </recommendedName>
    <alternativeName>
        <fullName evidence="15">Tetrahydrofolylpolyglutamate synthase</fullName>
    </alternativeName>
</protein>
<dbReference type="InterPro" id="IPR001645">
    <property type="entry name" value="Folylpolyglutamate_synth"/>
</dbReference>
<evidence type="ECO:0000313" key="22">
    <source>
        <dbReference type="Proteomes" id="UP000295325"/>
    </source>
</evidence>
<dbReference type="PANTHER" id="PTHR11136">
    <property type="entry name" value="FOLYLPOLYGLUTAMATE SYNTHASE-RELATED"/>
    <property type="match status" value="1"/>
</dbReference>
<evidence type="ECO:0000256" key="15">
    <source>
        <dbReference type="ARBA" id="ARBA00030592"/>
    </source>
</evidence>
<dbReference type="EMBL" id="SOAZ01000009">
    <property type="protein sequence ID" value="TDT61078.1"/>
    <property type="molecule type" value="Genomic_DNA"/>
</dbReference>
<reference evidence="21 22" key="1">
    <citation type="submission" date="2019-03" db="EMBL/GenBank/DDBJ databases">
        <title>Genomic Encyclopedia of Type Strains, Phase IV (KMG-IV): sequencing the most valuable type-strain genomes for metagenomic binning, comparative biology and taxonomic classification.</title>
        <authorList>
            <person name="Goeker M."/>
        </authorList>
    </citation>
    <scope>NUCLEOTIDE SEQUENCE [LARGE SCALE GENOMIC DNA]</scope>
    <source>
        <strain evidence="21 22">DSM 24455</strain>
    </source>
</reference>
<keyword evidence="11 18" id="KW-0547">Nucleotide-binding</keyword>
<dbReference type="GO" id="GO:0005524">
    <property type="term" value="F:ATP binding"/>
    <property type="evidence" value="ECO:0007669"/>
    <property type="project" value="UniProtKB-KW"/>
</dbReference>
<evidence type="ECO:0000313" key="21">
    <source>
        <dbReference type="EMBL" id="TDT61078.1"/>
    </source>
</evidence>
<feature type="domain" description="Mur ligase C-terminal" evidence="19">
    <location>
        <begin position="295"/>
        <end position="414"/>
    </location>
</feature>
<feature type="domain" description="Mur ligase central" evidence="20">
    <location>
        <begin position="44"/>
        <end position="268"/>
    </location>
</feature>
<dbReference type="RefSeq" id="WP_133628043.1">
    <property type="nucleotide sequence ID" value="NZ_SOAZ01000009.1"/>
</dbReference>
<keyword evidence="10" id="KW-0479">Metal-binding</keyword>
<dbReference type="GO" id="GO:0046872">
    <property type="term" value="F:metal ion binding"/>
    <property type="evidence" value="ECO:0007669"/>
    <property type="project" value="UniProtKB-KW"/>
</dbReference>
<evidence type="ECO:0000259" key="20">
    <source>
        <dbReference type="Pfam" id="PF08245"/>
    </source>
</evidence>
<dbReference type="PROSITE" id="PS01012">
    <property type="entry name" value="FOLYLPOLYGLU_SYNT_2"/>
    <property type="match status" value="1"/>
</dbReference>
<dbReference type="OrthoDB" id="9809356at2"/>
<evidence type="ECO:0000256" key="5">
    <source>
        <dbReference type="ARBA" id="ARBA00011245"/>
    </source>
</evidence>
<evidence type="ECO:0000256" key="6">
    <source>
        <dbReference type="ARBA" id="ARBA00013023"/>
    </source>
</evidence>
<dbReference type="InterPro" id="IPR013221">
    <property type="entry name" value="Mur_ligase_cen"/>
</dbReference>
<evidence type="ECO:0000256" key="8">
    <source>
        <dbReference type="ARBA" id="ARBA00019357"/>
    </source>
</evidence>
<dbReference type="GO" id="GO:0004326">
    <property type="term" value="F:tetrahydrofolylpolyglutamate synthase activity"/>
    <property type="evidence" value="ECO:0007669"/>
    <property type="project" value="UniProtKB-EC"/>
</dbReference>
<gene>
    <name evidence="21" type="ORF">EDD71_10993</name>
</gene>
<evidence type="ECO:0000256" key="7">
    <source>
        <dbReference type="ARBA" id="ARBA00013025"/>
    </source>
</evidence>
<evidence type="ECO:0000256" key="13">
    <source>
        <dbReference type="ARBA" id="ARBA00022842"/>
    </source>
</evidence>
<dbReference type="Gene3D" id="3.90.190.20">
    <property type="entry name" value="Mur ligase, C-terminal domain"/>
    <property type="match status" value="1"/>
</dbReference>
<comment type="caution">
    <text evidence="21">The sequence shown here is derived from an EMBL/GenBank/DDBJ whole genome shotgun (WGS) entry which is preliminary data.</text>
</comment>
<name>A0A4R7KT75_9CLOT</name>
<dbReference type="InterPro" id="IPR036615">
    <property type="entry name" value="Mur_ligase_C_dom_sf"/>
</dbReference>
<evidence type="ECO:0000256" key="16">
    <source>
        <dbReference type="ARBA" id="ARBA00047493"/>
    </source>
</evidence>
<dbReference type="GO" id="GO:0005737">
    <property type="term" value="C:cytoplasm"/>
    <property type="evidence" value="ECO:0007669"/>
    <property type="project" value="TreeGrafter"/>
</dbReference>
<evidence type="ECO:0000256" key="17">
    <source>
        <dbReference type="ARBA" id="ARBA00049161"/>
    </source>
</evidence>
<dbReference type="SUPFAM" id="SSF53623">
    <property type="entry name" value="MurD-like peptide ligases, catalytic domain"/>
    <property type="match status" value="1"/>
</dbReference>
<dbReference type="GO" id="GO:0008841">
    <property type="term" value="F:dihydrofolate synthase activity"/>
    <property type="evidence" value="ECO:0007669"/>
    <property type="project" value="UniProtKB-EC"/>
</dbReference>
<evidence type="ECO:0000256" key="14">
    <source>
        <dbReference type="ARBA" id="ARBA00022909"/>
    </source>
</evidence>
<evidence type="ECO:0000256" key="11">
    <source>
        <dbReference type="ARBA" id="ARBA00022741"/>
    </source>
</evidence>
<dbReference type="Pfam" id="PF02875">
    <property type="entry name" value="Mur_ligase_C"/>
    <property type="match status" value="1"/>
</dbReference>
<evidence type="ECO:0000256" key="9">
    <source>
        <dbReference type="ARBA" id="ARBA00022598"/>
    </source>
</evidence>
<evidence type="ECO:0000256" key="12">
    <source>
        <dbReference type="ARBA" id="ARBA00022840"/>
    </source>
</evidence>
<evidence type="ECO:0000256" key="10">
    <source>
        <dbReference type="ARBA" id="ARBA00022723"/>
    </source>
</evidence>
<proteinExistence type="inferred from homology"/>
<comment type="cofactor">
    <cofactor evidence="1">
        <name>Mg(2+)</name>
        <dbReference type="ChEBI" id="CHEBI:18420"/>
    </cofactor>
</comment>
<dbReference type="EC" id="6.3.2.12" evidence="6"/>
<organism evidence="21 22">
    <name type="scientific">Fonticella tunisiensis</name>
    <dbReference type="NCBI Taxonomy" id="1096341"/>
    <lineage>
        <taxon>Bacteria</taxon>
        <taxon>Bacillati</taxon>
        <taxon>Bacillota</taxon>
        <taxon>Clostridia</taxon>
        <taxon>Eubacteriales</taxon>
        <taxon>Clostridiaceae</taxon>
        <taxon>Fonticella</taxon>
    </lineage>
</organism>
<evidence type="ECO:0000256" key="4">
    <source>
        <dbReference type="ARBA" id="ARBA00008276"/>
    </source>
</evidence>
<evidence type="ECO:0000256" key="18">
    <source>
        <dbReference type="PIRNR" id="PIRNR001563"/>
    </source>
</evidence>
<accession>A0A4R7KT75</accession>
<dbReference type="InterPro" id="IPR018109">
    <property type="entry name" value="Folylpolyglutamate_synth_CS"/>
</dbReference>
<comment type="pathway">
    <text evidence="3">Cofactor biosynthesis; tetrahydrofolylpolyglutamate biosynthesis.</text>
</comment>
<dbReference type="FunFam" id="3.40.1190.10:FF:000004">
    <property type="entry name" value="Dihydrofolate synthase/folylpolyglutamate synthase"/>
    <property type="match status" value="1"/>
</dbReference>
<comment type="catalytic activity">
    <reaction evidence="17">
        <text>7,8-dihydropteroate + L-glutamate + ATP = 7,8-dihydrofolate + ADP + phosphate + H(+)</text>
        <dbReference type="Rhea" id="RHEA:23584"/>
        <dbReference type="ChEBI" id="CHEBI:15378"/>
        <dbReference type="ChEBI" id="CHEBI:17839"/>
        <dbReference type="ChEBI" id="CHEBI:29985"/>
        <dbReference type="ChEBI" id="CHEBI:30616"/>
        <dbReference type="ChEBI" id="CHEBI:43474"/>
        <dbReference type="ChEBI" id="CHEBI:57451"/>
        <dbReference type="ChEBI" id="CHEBI:456216"/>
        <dbReference type="EC" id="6.3.2.12"/>
    </reaction>
</comment>
<evidence type="ECO:0000259" key="19">
    <source>
        <dbReference type="Pfam" id="PF02875"/>
    </source>
</evidence>
<comment type="subunit">
    <text evidence="5">Monomer.</text>
</comment>
<comment type="catalytic activity">
    <reaction evidence="16">
        <text>(6S)-5,6,7,8-tetrahydrofolyl-(gamma-L-Glu)(n) + L-glutamate + ATP = (6S)-5,6,7,8-tetrahydrofolyl-(gamma-L-Glu)(n+1) + ADP + phosphate + H(+)</text>
        <dbReference type="Rhea" id="RHEA:10580"/>
        <dbReference type="Rhea" id="RHEA-COMP:14738"/>
        <dbReference type="Rhea" id="RHEA-COMP:14740"/>
        <dbReference type="ChEBI" id="CHEBI:15378"/>
        <dbReference type="ChEBI" id="CHEBI:29985"/>
        <dbReference type="ChEBI" id="CHEBI:30616"/>
        <dbReference type="ChEBI" id="CHEBI:43474"/>
        <dbReference type="ChEBI" id="CHEBI:141005"/>
        <dbReference type="ChEBI" id="CHEBI:456216"/>
        <dbReference type="EC" id="6.3.2.17"/>
    </reaction>
</comment>
<dbReference type="Pfam" id="PF08245">
    <property type="entry name" value="Mur_ligase_M"/>
    <property type="match status" value="1"/>
</dbReference>
<dbReference type="EC" id="6.3.2.17" evidence="7"/>
<dbReference type="PIRSF" id="PIRSF001563">
    <property type="entry name" value="Folylpolyglu_synth"/>
    <property type="match status" value="1"/>
</dbReference>
<dbReference type="NCBIfam" id="TIGR01499">
    <property type="entry name" value="folC"/>
    <property type="match status" value="1"/>
</dbReference>
<comment type="similarity">
    <text evidence="4 18">Belongs to the folylpolyglutamate synthase family.</text>
</comment>
<keyword evidence="9 18" id="KW-0436">Ligase</keyword>
<dbReference type="Proteomes" id="UP000295325">
    <property type="component" value="Unassembled WGS sequence"/>
</dbReference>
<evidence type="ECO:0000256" key="2">
    <source>
        <dbReference type="ARBA" id="ARBA00004799"/>
    </source>
</evidence>
<keyword evidence="12 18" id="KW-0067">ATP-binding</keyword>
<keyword evidence="22" id="KW-1185">Reference proteome</keyword>
<evidence type="ECO:0000256" key="3">
    <source>
        <dbReference type="ARBA" id="ARBA00005150"/>
    </source>
</evidence>
<dbReference type="InterPro" id="IPR004101">
    <property type="entry name" value="Mur_ligase_C"/>
</dbReference>
<keyword evidence="14" id="KW-0289">Folate biosynthesis</keyword>
<dbReference type="PANTHER" id="PTHR11136:SF0">
    <property type="entry name" value="DIHYDROFOLATE SYNTHETASE-RELATED"/>
    <property type="match status" value="1"/>
</dbReference>
<sequence length="434" mass="48542">MNYNEALKFIENTGKFGMNLGLQRIERLCELFGNPEKDLRFIHVAGTNGKGSTTTFISEILMAQGYKVGIYTSPYIERFTERIKINRNEIGEDDVARLVEEIKPNIERAISEGLEHPTEFEIITACAFKYFKEQEADFVVLEVGLGGRFDATNVVKPVLSVITTISYDHTNILGDTLSKIAFEKAGIIKEFVPVVIYPQEDEAMEVILKVAKDKNAPVYLVEDYDYEIVKNSIDGIVFNVKGKSTYKNLHLSMLGEHQIRNSMTAIAAIEAMREMGYEISGGSIYNGLKNAIWPGRFEVVNKAPCIILDGAHNMQGMEVLVKSIKKYFHDKKVRVVTGMLRDKDYIHMVNELLKITKSFITVAPDSPRALSSKELKGVIEGCGGDALAVNSIEDAVKIGLEITGEDEVLLFCGSLYMIGAARRILRVLLNRETF</sequence>
<dbReference type="GO" id="GO:0046656">
    <property type="term" value="P:folic acid biosynthetic process"/>
    <property type="evidence" value="ECO:0007669"/>
    <property type="project" value="UniProtKB-KW"/>
</dbReference>
<keyword evidence="13" id="KW-0460">Magnesium</keyword>
<dbReference type="InterPro" id="IPR036565">
    <property type="entry name" value="Mur-like_cat_sf"/>
</dbReference>
<evidence type="ECO:0000256" key="1">
    <source>
        <dbReference type="ARBA" id="ARBA00001946"/>
    </source>
</evidence>
<dbReference type="Gene3D" id="3.40.1190.10">
    <property type="entry name" value="Mur-like, catalytic domain"/>
    <property type="match status" value="1"/>
</dbReference>